<feature type="domain" description="BTB" evidence="1">
    <location>
        <begin position="171"/>
        <end position="239"/>
    </location>
</feature>
<dbReference type="PANTHER" id="PTHR46672">
    <property type="entry name" value="OS08G0495500 PROTEIN-RELATED"/>
    <property type="match status" value="1"/>
</dbReference>
<dbReference type="SUPFAM" id="SSF54695">
    <property type="entry name" value="POZ domain"/>
    <property type="match status" value="1"/>
</dbReference>
<evidence type="ECO:0000313" key="3">
    <source>
        <dbReference type="Proteomes" id="UP000605970"/>
    </source>
</evidence>
<dbReference type="InterPro" id="IPR000210">
    <property type="entry name" value="BTB/POZ_dom"/>
</dbReference>
<evidence type="ECO:0000259" key="1">
    <source>
        <dbReference type="PROSITE" id="PS50097"/>
    </source>
</evidence>
<comment type="caution">
    <text evidence="2">The sequence shown here is derived from an EMBL/GenBank/DDBJ whole genome shotgun (WGS) entry which is preliminary data.</text>
</comment>
<dbReference type="PROSITE" id="PS50097">
    <property type="entry name" value="BTB"/>
    <property type="match status" value="1"/>
</dbReference>
<evidence type="ECO:0000313" key="2">
    <source>
        <dbReference type="EMBL" id="KAF7636799.1"/>
    </source>
</evidence>
<dbReference type="Gene3D" id="3.30.710.10">
    <property type="entry name" value="Potassium Channel Kv1.1, Chain A"/>
    <property type="match status" value="1"/>
</dbReference>
<keyword evidence="3" id="KW-1185">Reference proteome</keyword>
<reference evidence="2" key="1">
    <citation type="journal article" date="2020" name="Ecol. Evol.">
        <title>Genome structure and content of the rice root-knot nematode (Meloidogyne graminicola).</title>
        <authorList>
            <person name="Phan N.T."/>
            <person name="Danchin E.G.J."/>
            <person name="Klopp C."/>
            <person name="Perfus-Barbeoch L."/>
            <person name="Kozlowski D.K."/>
            <person name="Koutsovoulos G.D."/>
            <person name="Lopez-Roques C."/>
            <person name="Bouchez O."/>
            <person name="Zahm M."/>
            <person name="Besnard G."/>
            <person name="Bellafiore S."/>
        </authorList>
    </citation>
    <scope>NUCLEOTIDE SEQUENCE</scope>
    <source>
        <strain evidence="2">VN-18</strain>
    </source>
</reference>
<dbReference type="InterPro" id="IPR044714">
    <property type="entry name" value="AtSIBP1-like"/>
</dbReference>
<dbReference type="AlphaFoldDB" id="A0A8S9ZTB1"/>
<proteinExistence type="predicted"/>
<dbReference type="Proteomes" id="UP000605970">
    <property type="component" value="Unassembled WGS sequence"/>
</dbReference>
<sequence>MFHDVSRKIETITCKIEWKIYDLKKYQEFMKHVKFLSSKQFYNPRCPSVVFEMRVYLENSFSYPTAFSLIQKGMPDLTEPLIVKYSIYALDANCKRVDFISTFCDFKKLTETEKYTFNAKNILHPDGSILLYCETEFVPHNIKCEPNILFDDFSITNISQKHFVHKQGILTDCFIKCGNEQINTHRCVLAHNSVVFQKMFEQAEMIEAKNGEVNIIDSSPECVRTMIEYFYSGEINKEILEKLAYELYAIAHKYEIKSLMDICEHMMSMKIDTNNFTKYVYYLQLYKLPILEEACVKFIASIERLFYMEKNGRLQKTFIRIRSFLCLNQS</sequence>
<dbReference type="InterPro" id="IPR011333">
    <property type="entry name" value="SKP1/BTB/POZ_sf"/>
</dbReference>
<dbReference type="CDD" id="cd18186">
    <property type="entry name" value="BTB_POZ_ZBTB_KLHL-like"/>
    <property type="match status" value="1"/>
</dbReference>
<protein>
    <submittedName>
        <fullName evidence="2">BTB domain-containing protein</fullName>
    </submittedName>
</protein>
<dbReference type="EMBL" id="JABEBT010000026">
    <property type="protein sequence ID" value="KAF7636799.1"/>
    <property type="molecule type" value="Genomic_DNA"/>
</dbReference>
<dbReference type="OrthoDB" id="5863680at2759"/>
<gene>
    <name evidence="2" type="ORF">Mgra_00003745</name>
</gene>
<name>A0A8S9ZTB1_9BILA</name>
<dbReference type="Pfam" id="PF00651">
    <property type="entry name" value="BTB"/>
    <property type="match status" value="1"/>
</dbReference>
<accession>A0A8S9ZTB1</accession>
<organism evidence="2 3">
    <name type="scientific">Meloidogyne graminicola</name>
    <dbReference type="NCBI Taxonomy" id="189291"/>
    <lineage>
        <taxon>Eukaryota</taxon>
        <taxon>Metazoa</taxon>
        <taxon>Ecdysozoa</taxon>
        <taxon>Nematoda</taxon>
        <taxon>Chromadorea</taxon>
        <taxon>Rhabditida</taxon>
        <taxon>Tylenchina</taxon>
        <taxon>Tylenchomorpha</taxon>
        <taxon>Tylenchoidea</taxon>
        <taxon>Meloidogynidae</taxon>
        <taxon>Meloidogyninae</taxon>
        <taxon>Meloidogyne</taxon>
    </lineage>
</organism>
<dbReference type="SMART" id="SM00225">
    <property type="entry name" value="BTB"/>
    <property type="match status" value="1"/>
</dbReference>